<reference evidence="2 3" key="1">
    <citation type="submission" date="2018-09" db="EMBL/GenBank/DDBJ databases">
        <authorList>
            <person name="Wang Z."/>
        </authorList>
    </citation>
    <scope>NUCLEOTIDE SEQUENCE [LARGE SCALE GENOMIC DNA]</scope>
    <source>
        <strain evidence="2 3">ALS 81</strain>
    </source>
</reference>
<feature type="transmembrane region" description="Helical" evidence="1">
    <location>
        <begin position="39"/>
        <end position="60"/>
    </location>
</feature>
<organism evidence="2 3">
    <name type="scientific">Alginatibacterium sediminis</name>
    <dbReference type="NCBI Taxonomy" id="2164068"/>
    <lineage>
        <taxon>Bacteria</taxon>
        <taxon>Pseudomonadati</taxon>
        <taxon>Pseudomonadota</taxon>
        <taxon>Gammaproteobacteria</taxon>
        <taxon>Alteromonadales</taxon>
        <taxon>Alteromonadaceae</taxon>
        <taxon>Alginatibacterium</taxon>
    </lineage>
</organism>
<dbReference type="Proteomes" id="UP000286482">
    <property type="component" value="Unassembled WGS sequence"/>
</dbReference>
<keyword evidence="1" id="KW-1133">Transmembrane helix</keyword>
<gene>
    <name evidence="2" type="ORF">DBZ36_11020</name>
</gene>
<dbReference type="AlphaFoldDB" id="A0A420EAR1"/>
<keyword evidence="1" id="KW-0472">Membrane</keyword>
<evidence type="ECO:0000313" key="3">
    <source>
        <dbReference type="Proteomes" id="UP000286482"/>
    </source>
</evidence>
<keyword evidence="3" id="KW-1185">Reference proteome</keyword>
<name>A0A420EAR1_9ALTE</name>
<feature type="transmembrane region" description="Helical" evidence="1">
    <location>
        <begin position="66"/>
        <end position="82"/>
    </location>
</feature>
<sequence length="85" mass="9623">MIIVKYEDHTSNCQLIKPLWGIMARSFFPYKNGRHINHILSIVKIIIGAILMALALIFALDFGAKSATLISILLAVFFSEFNKRN</sequence>
<comment type="caution">
    <text evidence="2">The sequence shown here is derived from an EMBL/GenBank/DDBJ whole genome shotgun (WGS) entry which is preliminary data.</text>
</comment>
<evidence type="ECO:0000313" key="2">
    <source>
        <dbReference type="EMBL" id="RKF17787.1"/>
    </source>
</evidence>
<dbReference type="EMBL" id="RAQO01000006">
    <property type="protein sequence ID" value="RKF17787.1"/>
    <property type="molecule type" value="Genomic_DNA"/>
</dbReference>
<accession>A0A420EAR1</accession>
<proteinExistence type="predicted"/>
<protein>
    <submittedName>
        <fullName evidence="2">Uncharacterized protein</fullName>
    </submittedName>
</protein>
<evidence type="ECO:0000256" key="1">
    <source>
        <dbReference type="SAM" id="Phobius"/>
    </source>
</evidence>
<keyword evidence="1" id="KW-0812">Transmembrane</keyword>